<sequence length="87" mass="9457">MPRVFLTPFVIAGLLLLPSCSSGEMESNACDGVSLTFSELAAEAKAAIGYEEQRFASLKAIYYGLENEECFSSEIIASLKAKLVTWQ</sequence>
<proteinExistence type="predicted"/>
<reference evidence="1 2" key="1">
    <citation type="submission" date="2016-07" db="EMBL/GenBank/DDBJ databases">
        <title>High microdiversification within the ubiquitous acI lineage of Actinobacteria.</title>
        <authorList>
            <person name="Neuenschwander S.M."/>
            <person name="Salcher M."/>
            <person name="Ghai R."/>
            <person name="Pernthaler J."/>
        </authorList>
    </citation>
    <scope>NUCLEOTIDE SEQUENCE [LARGE SCALE GENOMIC DNA]</scope>
    <source>
        <strain evidence="1">MMS-IIB-91</strain>
    </source>
</reference>
<organism evidence="1 2">
    <name type="scientific">Candidatus Nanopelagicus abundans</name>
    <dbReference type="NCBI Taxonomy" id="1884916"/>
    <lineage>
        <taxon>Bacteria</taxon>
        <taxon>Bacillati</taxon>
        <taxon>Actinomycetota</taxon>
        <taxon>Actinomycetes</taxon>
        <taxon>Candidatus Nanopelagicales</taxon>
        <taxon>Candidatus Nanopelagicaceae</taxon>
        <taxon>Candidatus Nanopelagicus</taxon>
    </lineage>
</organism>
<dbReference type="EMBL" id="CP016779">
    <property type="protein sequence ID" value="ASY24152.1"/>
    <property type="molecule type" value="Genomic_DNA"/>
</dbReference>
<dbReference type="RefSeq" id="WP_095688412.1">
    <property type="nucleotide sequence ID" value="NZ_CP016779.1"/>
</dbReference>
<dbReference type="KEGG" id="nab:B1sIIB91_04485"/>
<protein>
    <submittedName>
        <fullName evidence="1">Uncharacterized protein</fullName>
    </submittedName>
</protein>
<name>A0A249L530_9ACTN</name>
<dbReference type="AlphaFoldDB" id="A0A249L530"/>
<keyword evidence="2" id="KW-1185">Reference proteome</keyword>
<evidence type="ECO:0000313" key="1">
    <source>
        <dbReference type="EMBL" id="ASY24152.1"/>
    </source>
</evidence>
<evidence type="ECO:0000313" key="2">
    <source>
        <dbReference type="Proteomes" id="UP000217210"/>
    </source>
</evidence>
<dbReference type="Proteomes" id="UP000217210">
    <property type="component" value="Chromosome"/>
</dbReference>
<gene>
    <name evidence="1" type="ORF">B1sIIB91_04485</name>
</gene>
<accession>A0A249L530</accession>